<name>A0ABR0DZA1_ZASCE</name>
<accession>A0ABR0DZA1</accession>
<reference evidence="1 2" key="1">
    <citation type="journal article" date="2023" name="G3 (Bethesda)">
        <title>A chromosome-level genome assembly of Zasmidium syzygii isolated from banana leaves.</title>
        <authorList>
            <person name="van Westerhoven A.C."/>
            <person name="Mehrabi R."/>
            <person name="Talebi R."/>
            <person name="Steentjes M.B.F."/>
            <person name="Corcolon B."/>
            <person name="Chong P.A."/>
            <person name="Kema G.H.J."/>
            <person name="Seidl M.F."/>
        </authorList>
    </citation>
    <scope>NUCLEOTIDE SEQUENCE [LARGE SCALE GENOMIC DNA]</scope>
    <source>
        <strain evidence="1 2">P124</strain>
    </source>
</reference>
<comment type="caution">
    <text evidence="1">The sequence shown here is derived from an EMBL/GenBank/DDBJ whole genome shotgun (WGS) entry which is preliminary data.</text>
</comment>
<dbReference type="EMBL" id="JAXOVC010000014">
    <property type="protein sequence ID" value="KAK4494508.1"/>
    <property type="molecule type" value="Genomic_DNA"/>
</dbReference>
<evidence type="ECO:0000313" key="2">
    <source>
        <dbReference type="Proteomes" id="UP001305779"/>
    </source>
</evidence>
<dbReference type="Proteomes" id="UP001305779">
    <property type="component" value="Unassembled WGS sequence"/>
</dbReference>
<gene>
    <name evidence="1" type="ORF">PRZ48_014806</name>
</gene>
<evidence type="ECO:0000313" key="1">
    <source>
        <dbReference type="EMBL" id="KAK4494508.1"/>
    </source>
</evidence>
<protein>
    <submittedName>
        <fullName evidence="1">Uncharacterized protein</fullName>
    </submittedName>
</protein>
<proteinExistence type="predicted"/>
<organism evidence="1 2">
    <name type="scientific">Zasmidium cellare</name>
    <name type="common">Wine cellar mold</name>
    <name type="synonym">Racodium cellare</name>
    <dbReference type="NCBI Taxonomy" id="395010"/>
    <lineage>
        <taxon>Eukaryota</taxon>
        <taxon>Fungi</taxon>
        <taxon>Dikarya</taxon>
        <taxon>Ascomycota</taxon>
        <taxon>Pezizomycotina</taxon>
        <taxon>Dothideomycetes</taxon>
        <taxon>Dothideomycetidae</taxon>
        <taxon>Mycosphaerellales</taxon>
        <taxon>Mycosphaerellaceae</taxon>
        <taxon>Zasmidium</taxon>
    </lineage>
</organism>
<sequence length="106" mass="12120">MSLTEPLPTIIDLNSLTSFLPSMASHREYVVYAPEDYFDSGDSSDFGCGLLRMLWRKLFGRRTAGSVRYEVDYNARTVGYEGRRRMGGTEVQVKASQQRLRKKPSF</sequence>
<keyword evidence="2" id="KW-1185">Reference proteome</keyword>